<feature type="compositionally biased region" description="Basic and acidic residues" evidence="1">
    <location>
        <begin position="49"/>
        <end position="60"/>
    </location>
</feature>
<dbReference type="EMBL" id="WJXW01000005">
    <property type="protein sequence ID" value="KAF9736224.1"/>
    <property type="molecule type" value="Genomic_DNA"/>
</dbReference>
<feature type="region of interest" description="Disordered" evidence="1">
    <location>
        <begin position="49"/>
        <end position="70"/>
    </location>
</feature>
<proteinExistence type="predicted"/>
<dbReference type="Proteomes" id="UP000756921">
    <property type="component" value="Unassembled WGS sequence"/>
</dbReference>
<sequence length="82" mass="8979">MRRHHIPSEPLVQEALVLASNRHVHATWVFGTCRGAVLGVLDRRFKQTTKKVDAPTRARPDTSCSPGSLEPTFFAIGSASPI</sequence>
<evidence type="ECO:0000256" key="1">
    <source>
        <dbReference type="SAM" id="MobiDB-lite"/>
    </source>
</evidence>
<name>A0A9P6KS18_9PLEO</name>
<evidence type="ECO:0000313" key="3">
    <source>
        <dbReference type="Proteomes" id="UP000756921"/>
    </source>
</evidence>
<protein>
    <submittedName>
        <fullName evidence="2">Uncharacterized protein</fullName>
    </submittedName>
</protein>
<keyword evidence="3" id="KW-1185">Reference proteome</keyword>
<comment type="caution">
    <text evidence="2">The sequence shown here is derived from an EMBL/GenBank/DDBJ whole genome shotgun (WGS) entry which is preliminary data.</text>
</comment>
<gene>
    <name evidence="2" type="ORF">PMIN01_06139</name>
</gene>
<reference evidence="2" key="1">
    <citation type="journal article" date="2020" name="Mol. Plant Microbe Interact.">
        <title>Genome Sequence of the Biocontrol Agent Coniothyrium minitans strain Conio (IMI 134523).</title>
        <authorList>
            <person name="Patel D."/>
            <person name="Shittu T.A."/>
            <person name="Baroncelli R."/>
            <person name="Muthumeenakshi S."/>
            <person name="Osborne T.H."/>
            <person name="Janganan T.K."/>
            <person name="Sreenivasaprasad S."/>
        </authorList>
    </citation>
    <scope>NUCLEOTIDE SEQUENCE</scope>
    <source>
        <strain evidence="2">Conio</strain>
    </source>
</reference>
<dbReference type="AlphaFoldDB" id="A0A9P6KS18"/>
<organism evidence="2 3">
    <name type="scientific">Paraphaeosphaeria minitans</name>
    <dbReference type="NCBI Taxonomy" id="565426"/>
    <lineage>
        <taxon>Eukaryota</taxon>
        <taxon>Fungi</taxon>
        <taxon>Dikarya</taxon>
        <taxon>Ascomycota</taxon>
        <taxon>Pezizomycotina</taxon>
        <taxon>Dothideomycetes</taxon>
        <taxon>Pleosporomycetidae</taxon>
        <taxon>Pleosporales</taxon>
        <taxon>Massarineae</taxon>
        <taxon>Didymosphaeriaceae</taxon>
        <taxon>Paraphaeosphaeria</taxon>
    </lineage>
</organism>
<evidence type="ECO:0000313" key="2">
    <source>
        <dbReference type="EMBL" id="KAF9736224.1"/>
    </source>
</evidence>
<accession>A0A9P6KS18</accession>